<dbReference type="RefSeq" id="WP_160864464.1">
    <property type="nucleotide sequence ID" value="NZ_WNXH01000016.1"/>
</dbReference>
<dbReference type="AlphaFoldDB" id="A0A6L8MYW2"/>
<dbReference type="InterPro" id="IPR016181">
    <property type="entry name" value="Acyl_CoA_acyltransferase"/>
</dbReference>
<evidence type="ECO:0000313" key="2">
    <source>
        <dbReference type="EMBL" id="MYN70356.1"/>
    </source>
</evidence>
<dbReference type="PROSITE" id="PS51186">
    <property type="entry name" value="GNAT"/>
    <property type="match status" value="1"/>
</dbReference>
<dbReference type="InterPro" id="IPR000182">
    <property type="entry name" value="GNAT_dom"/>
</dbReference>
<accession>A0A6L8MYW2</accession>
<protein>
    <submittedName>
        <fullName evidence="2">GNAT family N-acetyltransferase</fullName>
    </submittedName>
</protein>
<comment type="caution">
    <text evidence="2">The sequence shown here is derived from an EMBL/GenBank/DDBJ whole genome shotgun (WGS) entry which is preliminary data.</text>
</comment>
<evidence type="ECO:0000313" key="3">
    <source>
        <dbReference type="Proteomes" id="UP000483765"/>
    </source>
</evidence>
<dbReference type="SUPFAM" id="SSF55729">
    <property type="entry name" value="Acyl-CoA N-acyltransferases (Nat)"/>
    <property type="match status" value="1"/>
</dbReference>
<evidence type="ECO:0000259" key="1">
    <source>
        <dbReference type="PROSITE" id="PS51186"/>
    </source>
</evidence>
<dbReference type="EMBL" id="WNXH01000016">
    <property type="protein sequence ID" value="MYN70356.1"/>
    <property type="molecule type" value="Genomic_DNA"/>
</dbReference>
<gene>
    <name evidence="2" type="ORF">GLP18_09090</name>
</gene>
<dbReference type="CDD" id="cd04301">
    <property type="entry name" value="NAT_SF"/>
    <property type="match status" value="1"/>
</dbReference>
<dbReference type="Proteomes" id="UP000483765">
    <property type="component" value="Unassembled WGS sequence"/>
</dbReference>
<dbReference type="Gene3D" id="3.40.630.30">
    <property type="match status" value="1"/>
</dbReference>
<name>A0A6L8MYW2_STRSU</name>
<feature type="domain" description="N-acetyltransferase" evidence="1">
    <location>
        <begin position="1"/>
        <end position="120"/>
    </location>
</feature>
<dbReference type="GO" id="GO:0016747">
    <property type="term" value="F:acyltransferase activity, transferring groups other than amino-acyl groups"/>
    <property type="evidence" value="ECO:0007669"/>
    <property type="project" value="InterPro"/>
</dbReference>
<sequence>MHQLRKQKQVIKDLNLVAEADGQLAGHILYVASEITVDGARLPSLTFGPFSISPDQQGRGYGQALLEYSLALAENSGAVLVAITGSPDYYSRFGFVKGKEVGIRYQADPEADYFLVKLFQPEALDGRDWWFTDPLGYEVNEAELKVFDQTFSPKEKLVLPGQLGE</sequence>
<keyword evidence="2" id="KW-0808">Transferase</keyword>
<dbReference type="Pfam" id="PF13527">
    <property type="entry name" value="Acetyltransf_9"/>
    <property type="match status" value="1"/>
</dbReference>
<proteinExistence type="predicted"/>
<organism evidence="2 3">
    <name type="scientific">Streptococcus suis</name>
    <dbReference type="NCBI Taxonomy" id="1307"/>
    <lineage>
        <taxon>Bacteria</taxon>
        <taxon>Bacillati</taxon>
        <taxon>Bacillota</taxon>
        <taxon>Bacilli</taxon>
        <taxon>Lactobacillales</taxon>
        <taxon>Streptococcaceae</taxon>
        <taxon>Streptococcus</taxon>
    </lineage>
</organism>
<reference evidence="2 3" key="1">
    <citation type="submission" date="2019-11" db="EMBL/GenBank/DDBJ databases">
        <title>Divergent Streptococcus suis from cattle.</title>
        <authorList>
            <person name="Williamson C."/>
        </authorList>
    </citation>
    <scope>NUCLEOTIDE SEQUENCE [LARGE SCALE GENOMIC DNA]</scope>
    <source>
        <strain evidence="2 3">10-36905</strain>
    </source>
</reference>